<keyword evidence="9" id="KW-1185">Reference proteome</keyword>
<evidence type="ECO:0000256" key="7">
    <source>
        <dbReference type="SAM" id="Phobius"/>
    </source>
</evidence>
<evidence type="ECO:0000256" key="1">
    <source>
        <dbReference type="ARBA" id="ARBA00004651"/>
    </source>
</evidence>
<feature type="transmembrane region" description="Helical" evidence="7">
    <location>
        <begin position="20"/>
        <end position="42"/>
    </location>
</feature>
<evidence type="ECO:0000313" key="9">
    <source>
        <dbReference type="Proteomes" id="UP000232638"/>
    </source>
</evidence>
<sequence length="478" mass="52240">MNPTDRSPWERLDTLVWSTPLAGLPLWQVRLVWLARLMYALYRDATEGYLSLQAMSLVYTTLLSMIPLLAVSFSVLKGFGAHNALEPLLLHALEPLGDQAAEVAQIILGFVDKMQVGVLGSVGLAVLIYTVISMIQKIEQVFNDTWRVTETRPLAQRVSQYLSVLLIGPVLFFTAVGLSSSVRGTAVMESLLAVEPMGTLIDAGGSLVPFLLIVFTFTFLYVFVPNARVRFRSALLGALVAGVLWEAVGWSFRHFMASSTQYTAIYSGLAILILFMLWLYIAWLIVLTGASVAFYHQHPEYLLSRVRDLRLSNRLRERLALLVAGQCARNYQAGTAAWTSDALSTRLGIPNSNTARILTILEQEGFLLRTAADPPCFVPARAPEAIRIKSLLDAVRCFEEREHGCHGAAPDRGIAAVELRLDEAMAAALGDMTLRDLAAAMDDPQRVVQEESTLVRGGSRGPGAGAAASRAPASLPLR</sequence>
<proteinExistence type="predicted"/>
<protein>
    <submittedName>
        <fullName evidence="8">Ribonuclease BN</fullName>
    </submittedName>
</protein>
<dbReference type="OrthoDB" id="9808671at2"/>
<gene>
    <name evidence="8" type="ORF">THSYN_26515</name>
</gene>
<dbReference type="Proteomes" id="UP000232638">
    <property type="component" value="Chromosome"/>
</dbReference>
<dbReference type="NCBIfam" id="TIGR00765">
    <property type="entry name" value="yihY_not_rbn"/>
    <property type="match status" value="1"/>
</dbReference>
<dbReference type="SUPFAM" id="SSF46785">
    <property type="entry name" value="Winged helix' DNA-binding domain"/>
    <property type="match status" value="1"/>
</dbReference>
<dbReference type="Pfam" id="PF03631">
    <property type="entry name" value="Virul_fac_BrkB"/>
    <property type="match status" value="1"/>
</dbReference>
<dbReference type="InterPro" id="IPR036388">
    <property type="entry name" value="WH-like_DNA-bd_sf"/>
</dbReference>
<keyword evidence="5 7" id="KW-0472">Membrane</keyword>
<keyword evidence="3 7" id="KW-0812">Transmembrane</keyword>
<name>A0A2K8UF95_9GAMM</name>
<dbReference type="RefSeq" id="WP_100921805.1">
    <property type="nucleotide sequence ID" value="NZ_CP020370.1"/>
</dbReference>
<feature type="transmembrane region" description="Helical" evidence="7">
    <location>
        <begin position="54"/>
        <end position="76"/>
    </location>
</feature>
<feature type="transmembrane region" description="Helical" evidence="7">
    <location>
        <begin position="264"/>
        <end position="295"/>
    </location>
</feature>
<feature type="transmembrane region" description="Helical" evidence="7">
    <location>
        <begin position="161"/>
        <end position="180"/>
    </location>
</feature>
<feature type="transmembrane region" description="Helical" evidence="7">
    <location>
        <begin position="200"/>
        <end position="222"/>
    </location>
</feature>
<keyword evidence="2" id="KW-1003">Cell membrane</keyword>
<evidence type="ECO:0000256" key="3">
    <source>
        <dbReference type="ARBA" id="ARBA00022692"/>
    </source>
</evidence>
<evidence type="ECO:0000256" key="4">
    <source>
        <dbReference type="ARBA" id="ARBA00022989"/>
    </source>
</evidence>
<dbReference type="EMBL" id="CP020370">
    <property type="protein sequence ID" value="AUB84139.1"/>
    <property type="molecule type" value="Genomic_DNA"/>
</dbReference>
<dbReference type="KEGG" id="tsy:THSYN_26515"/>
<organism evidence="8 9">
    <name type="scientific">Candidatus Thiodictyon syntrophicum</name>
    <dbReference type="NCBI Taxonomy" id="1166950"/>
    <lineage>
        <taxon>Bacteria</taxon>
        <taxon>Pseudomonadati</taxon>
        <taxon>Pseudomonadota</taxon>
        <taxon>Gammaproteobacteria</taxon>
        <taxon>Chromatiales</taxon>
        <taxon>Chromatiaceae</taxon>
        <taxon>Thiodictyon</taxon>
    </lineage>
</organism>
<comment type="subcellular location">
    <subcellularLocation>
        <location evidence="1">Cell membrane</location>
        <topology evidence="1">Multi-pass membrane protein</topology>
    </subcellularLocation>
</comment>
<dbReference type="Gene3D" id="1.10.10.10">
    <property type="entry name" value="Winged helix-like DNA-binding domain superfamily/Winged helix DNA-binding domain"/>
    <property type="match status" value="1"/>
</dbReference>
<dbReference type="InterPro" id="IPR036390">
    <property type="entry name" value="WH_DNA-bd_sf"/>
</dbReference>
<evidence type="ECO:0000256" key="2">
    <source>
        <dbReference type="ARBA" id="ARBA00022475"/>
    </source>
</evidence>
<accession>A0A2K8UF95</accession>
<keyword evidence="4 7" id="KW-1133">Transmembrane helix</keyword>
<dbReference type="PANTHER" id="PTHR30213">
    <property type="entry name" value="INNER MEMBRANE PROTEIN YHJD"/>
    <property type="match status" value="1"/>
</dbReference>
<evidence type="ECO:0000256" key="6">
    <source>
        <dbReference type="SAM" id="MobiDB-lite"/>
    </source>
</evidence>
<dbReference type="AlphaFoldDB" id="A0A2K8UF95"/>
<evidence type="ECO:0000256" key="5">
    <source>
        <dbReference type="ARBA" id="ARBA00023136"/>
    </source>
</evidence>
<feature type="transmembrane region" description="Helical" evidence="7">
    <location>
        <begin position="234"/>
        <end position="252"/>
    </location>
</feature>
<feature type="transmembrane region" description="Helical" evidence="7">
    <location>
        <begin position="114"/>
        <end position="132"/>
    </location>
</feature>
<dbReference type="InterPro" id="IPR017039">
    <property type="entry name" value="Virul_fac_BrkB"/>
</dbReference>
<reference evidence="8 9" key="1">
    <citation type="submission" date="2017-03" db="EMBL/GenBank/DDBJ databases">
        <title>Complete genome sequence of Candidatus 'Thiodictyon syntrophicum' sp. nov. strain Cad16T, a photolithoautotroph purple sulfur bacterium isolated from an alpine meromictic lake.</title>
        <authorList>
            <person name="Luedin S.M."/>
            <person name="Pothier J.F."/>
            <person name="Danza F."/>
            <person name="Storelli N."/>
            <person name="Wittwer M."/>
            <person name="Tonolla M."/>
        </authorList>
    </citation>
    <scope>NUCLEOTIDE SEQUENCE [LARGE SCALE GENOMIC DNA]</scope>
    <source>
        <strain evidence="8 9">Cad16T</strain>
    </source>
</reference>
<dbReference type="PANTHER" id="PTHR30213:SF0">
    <property type="entry name" value="UPF0761 MEMBRANE PROTEIN YIHY"/>
    <property type="match status" value="1"/>
</dbReference>
<dbReference type="GO" id="GO:0005886">
    <property type="term" value="C:plasma membrane"/>
    <property type="evidence" value="ECO:0007669"/>
    <property type="project" value="UniProtKB-SubCell"/>
</dbReference>
<feature type="compositionally biased region" description="Low complexity" evidence="6">
    <location>
        <begin position="465"/>
        <end position="478"/>
    </location>
</feature>
<evidence type="ECO:0000313" key="8">
    <source>
        <dbReference type="EMBL" id="AUB84139.1"/>
    </source>
</evidence>
<feature type="region of interest" description="Disordered" evidence="6">
    <location>
        <begin position="449"/>
        <end position="478"/>
    </location>
</feature>